<feature type="region of interest" description="Disordered" evidence="1">
    <location>
        <begin position="1"/>
        <end position="90"/>
    </location>
</feature>
<proteinExistence type="predicted"/>
<dbReference type="AlphaFoldDB" id="A0AAV5T8T4"/>
<organism evidence="2 3">
    <name type="scientific">Pristionchus entomophagus</name>
    <dbReference type="NCBI Taxonomy" id="358040"/>
    <lineage>
        <taxon>Eukaryota</taxon>
        <taxon>Metazoa</taxon>
        <taxon>Ecdysozoa</taxon>
        <taxon>Nematoda</taxon>
        <taxon>Chromadorea</taxon>
        <taxon>Rhabditida</taxon>
        <taxon>Rhabditina</taxon>
        <taxon>Diplogasteromorpha</taxon>
        <taxon>Diplogasteroidea</taxon>
        <taxon>Neodiplogasteridae</taxon>
        <taxon>Pristionchus</taxon>
    </lineage>
</organism>
<evidence type="ECO:0000313" key="3">
    <source>
        <dbReference type="Proteomes" id="UP001432027"/>
    </source>
</evidence>
<evidence type="ECO:0000256" key="1">
    <source>
        <dbReference type="SAM" id="MobiDB-lite"/>
    </source>
</evidence>
<evidence type="ECO:0000313" key="2">
    <source>
        <dbReference type="EMBL" id="GMS88071.1"/>
    </source>
</evidence>
<feature type="compositionally biased region" description="Basic and acidic residues" evidence="1">
    <location>
        <begin position="71"/>
        <end position="82"/>
    </location>
</feature>
<reference evidence="2" key="1">
    <citation type="submission" date="2023-10" db="EMBL/GenBank/DDBJ databases">
        <title>Genome assembly of Pristionchus species.</title>
        <authorList>
            <person name="Yoshida K."/>
            <person name="Sommer R.J."/>
        </authorList>
    </citation>
    <scope>NUCLEOTIDE SEQUENCE</scope>
    <source>
        <strain evidence="2">RS0144</strain>
    </source>
</reference>
<dbReference type="Proteomes" id="UP001432027">
    <property type="component" value="Unassembled WGS sequence"/>
</dbReference>
<gene>
    <name evidence="2" type="ORF">PENTCL1PPCAC_10246</name>
</gene>
<keyword evidence="3" id="KW-1185">Reference proteome</keyword>
<feature type="compositionally biased region" description="Basic and acidic residues" evidence="1">
    <location>
        <begin position="40"/>
        <end position="51"/>
    </location>
</feature>
<feature type="non-terminal residue" evidence="2">
    <location>
        <position position="90"/>
    </location>
</feature>
<name>A0AAV5T8T4_9BILA</name>
<dbReference type="EMBL" id="BTSX01000003">
    <property type="protein sequence ID" value="GMS88071.1"/>
    <property type="molecule type" value="Genomic_DNA"/>
</dbReference>
<protein>
    <submittedName>
        <fullName evidence="2">Uncharacterized protein</fullName>
    </submittedName>
</protein>
<sequence>PSSSRPPRRLDGRQHSRLPAPLRHSAPGYGCQPRGVFPDPQRRKGALRDQLDVGAVSSRGPQPQETLGKCRRPEAVHGDHPELALPWNAL</sequence>
<comment type="caution">
    <text evidence="2">The sequence shown here is derived from an EMBL/GenBank/DDBJ whole genome shotgun (WGS) entry which is preliminary data.</text>
</comment>
<accession>A0AAV5T8T4</accession>
<feature type="non-terminal residue" evidence="2">
    <location>
        <position position="1"/>
    </location>
</feature>